<reference evidence="1 3" key="2">
    <citation type="journal article" date="2018" name="Plant J.">
        <title>The Physcomitrella patens chromosome-scale assembly reveals moss genome structure and evolution.</title>
        <authorList>
            <person name="Lang D."/>
            <person name="Ullrich K.K."/>
            <person name="Murat F."/>
            <person name="Fuchs J."/>
            <person name="Jenkins J."/>
            <person name="Haas F.B."/>
            <person name="Piednoel M."/>
            <person name="Gundlach H."/>
            <person name="Van Bel M."/>
            <person name="Meyberg R."/>
            <person name="Vives C."/>
            <person name="Morata J."/>
            <person name="Symeonidi A."/>
            <person name="Hiss M."/>
            <person name="Muchero W."/>
            <person name="Kamisugi Y."/>
            <person name="Saleh O."/>
            <person name="Blanc G."/>
            <person name="Decker E.L."/>
            <person name="van Gessel N."/>
            <person name="Grimwood J."/>
            <person name="Hayes R.D."/>
            <person name="Graham S.W."/>
            <person name="Gunter L.E."/>
            <person name="McDaniel S.F."/>
            <person name="Hoernstein S.N.W."/>
            <person name="Larsson A."/>
            <person name="Li F.W."/>
            <person name="Perroud P.F."/>
            <person name="Phillips J."/>
            <person name="Ranjan P."/>
            <person name="Rokshar D.S."/>
            <person name="Rothfels C.J."/>
            <person name="Schneider L."/>
            <person name="Shu S."/>
            <person name="Stevenson D.W."/>
            <person name="Thummler F."/>
            <person name="Tillich M."/>
            <person name="Villarreal Aguilar J.C."/>
            <person name="Widiez T."/>
            <person name="Wong G.K."/>
            <person name="Wymore A."/>
            <person name="Zhang Y."/>
            <person name="Zimmer A.D."/>
            <person name="Quatrano R.S."/>
            <person name="Mayer K.F.X."/>
            <person name="Goodstein D."/>
            <person name="Casacuberta J.M."/>
            <person name="Vandepoele K."/>
            <person name="Reski R."/>
            <person name="Cuming A.C."/>
            <person name="Tuskan G.A."/>
            <person name="Maumus F."/>
            <person name="Salse J."/>
            <person name="Schmutz J."/>
            <person name="Rensing S.A."/>
        </authorList>
    </citation>
    <scope>NUCLEOTIDE SEQUENCE [LARGE SCALE GENOMIC DNA]</scope>
    <source>
        <strain evidence="2 3">cv. Gransden 2004</strain>
    </source>
</reference>
<organism evidence="1">
    <name type="scientific">Physcomitrium patens</name>
    <name type="common">Spreading-leaved earth moss</name>
    <name type="synonym">Physcomitrella patens</name>
    <dbReference type="NCBI Taxonomy" id="3218"/>
    <lineage>
        <taxon>Eukaryota</taxon>
        <taxon>Viridiplantae</taxon>
        <taxon>Streptophyta</taxon>
        <taxon>Embryophyta</taxon>
        <taxon>Bryophyta</taxon>
        <taxon>Bryophytina</taxon>
        <taxon>Bryopsida</taxon>
        <taxon>Funariidae</taxon>
        <taxon>Funariales</taxon>
        <taxon>Funariaceae</taxon>
        <taxon>Physcomitrium</taxon>
    </lineage>
</organism>
<sequence>MTRSEVYVRCKVYDAAKAISCAFRGVCVELQNLRRPIASDVGRSELVKALASYFFGLEGSWLDSICLFMERQLIGSPPSYVGCSA</sequence>
<reference evidence="2" key="3">
    <citation type="submission" date="2020-12" db="UniProtKB">
        <authorList>
            <consortium name="EnsemblPlants"/>
        </authorList>
    </citation>
    <scope>IDENTIFICATION</scope>
</reference>
<keyword evidence="3" id="KW-1185">Reference proteome</keyword>
<protein>
    <submittedName>
        <fullName evidence="1 2">Uncharacterized protein</fullName>
    </submittedName>
</protein>
<gene>
    <name evidence="1" type="ORF">PHYPA_017321</name>
</gene>
<dbReference type="EMBL" id="ABEU02000013">
    <property type="protein sequence ID" value="PNR42491.1"/>
    <property type="molecule type" value="Genomic_DNA"/>
</dbReference>
<evidence type="ECO:0000313" key="3">
    <source>
        <dbReference type="Proteomes" id="UP000006727"/>
    </source>
</evidence>
<dbReference type="Gramene" id="Pp3c13_13670V3.1">
    <property type="protein sequence ID" value="PAC:32931988.CDS.1"/>
    <property type="gene ID" value="Pp3c13_13670"/>
</dbReference>
<evidence type="ECO:0000313" key="2">
    <source>
        <dbReference type="EnsemblPlants" id="PAC:32931988.CDS.1"/>
    </source>
</evidence>
<evidence type="ECO:0000313" key="1">
    <source>
        <dbReference type="EMBL" id="PNR42491.1"/>
    </source>
</evidence>
<name>A0A2K1JLS8_PHYPA</name>
<dbReference type="STRING" id="3218.A0A2K1JLS8"/>
<reference evidence="1 3" key="1">
    <citation type="journal article" date="2008" name="Science">
        <title>The Physcomitrella genome reveals evolutionary insights into the conquest of land by plants.</title>
        <authorList>
            <person name="Rensing S."/>
            <person name="Lang D."/>
            <person name="Zimmer A."/>
            <person name="Terry A."/>
            <person name="Salamov A."/>
            <person name="Shapiro H."/>
            <person name="Nishiyama T."/>
            <person name="Perroud P.-F."/>
            <person name="Lindquist E."/>
            <person name="Kamisugi Y."/>
            <person name="Tanahashi T."/>
            <person name="Sakakibara K."/>
            <person name="Fujita T."/>
            <person name="Oishi K."/>
            <person name="Shin-I T."/>
            <person name="Kuroki Y."/>
            <person name="Toyoda A."/>
            <person name="Suzuki Y."/>
            <person name="Hashimoto A."/>
            <person name="Yamaguchi K."/>
            <person name="Sugano A."/>
            <person name="Kohara Y."/>
            <person name="Fujiyama A."/>
            <person name="Anterola A."/>
            <person name="Aoki S."/>
            <person name="Ashton N."/>
            <person name="Barbazuk W.B."/>
            <person name="Barker E."/>
            <person name="Bennetzen J."/>
            <person name="Bezanilla M."/>
            <person name="Blankenship R."/>
            <person name="Cho S.H."/>
            <person name="Dutcher S."/>
            <person name="Estelle M."/>
            <person name="Fawcett J.A."/>
            <person name="Gundlach H."/>
            <person name="Hanada K."/>
            <person name="Heyl A."/>
            <person name="Hicks K.A."/>
            <person name="Hugh J."/>
            <person name="Lohr M."/>
            <person name="Mayer K."/>
            <person name="Melkozernov A."/>
            <person name="Murata T."/>
            <person name="Nelson D."/>
            <person name="Pils B."/>
            <person name="Prigge M."/>
            <person name="Reiss B."/>
            <person name="Renner T."/>
            <person name="Rombauts S."/>
            <person name="Rushton P."/>
            <person name="Sanderfoot A."/>
            <person name="Schween G."/>
            <person name="Shiu S.-H."/>
            <person name="Stueber K."/>
            <person name="Theodoulou F.L."/>
            <person name="Tu H."/>
            <person name="Van de Peer Y."/>
            <person name="Verrier P.J."/>
            <person name="Waters E."/>
            <person name="Wood A."/>
            <person name="Yang L."/>
            <person name="Cove D."/>
            <person name="Cuming A."/>
            <person name="Hasebe M."/>
            <person name="Lucas S."/>
            <person name="Mishler D.B."/>
            <person name="Reski R."/>
            <person name="Grigoriev I."/>
            <person name="Quatrano R.S."/>
            <person name="Boore J.L."/>
        </authorList>
    </citation>
    <scope>NUCLEOTIDE SEQUENCE [LARGE SCALE GENOMIC DNA]</scope>
    <source>
        <strain evidence="2 3">cv. Gransden 2004</strain>
    </source>
</reference>
<dbReference type="Proteomes" id="UP000006727">
    <property type="component" value="Chromosome 13"/>
</dbReference>
<accession>A0A2K1JLS8</accession>
<dbReference type="AlphaFoldDB" id="A0A2K1JLS8"/>
<proteinExistence type="predicted"/>
<dbReference type="InParanoid" id="A0A2K1JLS8"/>
<dbReference type="PaxDb" id="3218-PP1S5_55V6.1"/>
<dbReference type="EnsemblPlants" id="Pp3c13_13670V3.1">
    <property type="protein sequence ID" value="PAC:32931988.CDS.1"/>
    <property type="gene ID" value="Pp3c13_13670"/>
</dbReference>